<dbReference type="CDD" id="cd04301">
    <property type="entry name" value="NAT_SF"/>
    <property type="match status" value="1"/>
</dbReference>
<dbReference type="InterPro" id="IPR000182">
    <property type="entry name" value="GNAT_dom"/>
</dbReference>
<dbReference type="Proteomes" id="UP001465976">
    <property type="component" value="Unassembled WGS sequence"/>
</dbReference>
<keyword evidence="2" id="KW-0472">Membrane</keyword>
<evidence type="ECO:0000313" key="5">
    <source>
        <dbReference type="Proteomes" id="UP001465976"/>
    </source>
</evidence>
<evidence type="ECO:0000256" key="2">
    <source>
        <dbReference type="SAM" id="Phobius"/>
    </source>
</evidence>
<reference evidence="4 5" key="1">
    <citation type="submission" date="2024-02" db="EMBL/GenBank/DDBJ databases">
        <title>A draft genome for the cacao thread blight pathogen Marasmius crinis-equi.</title>
        <authorList>
            <person name="Cohen S.P."/>
            <person name="Baruah I.K."/>
            <person name="Amoako-Attah I."/>
            <person name="Bukari Y."/>
            <person name="Meinhardt L.W."/>
            <person name="Bailey B.A."/>
        </authorList>
    </citation>
    <scope>NUCLEOTIDE SEQUENCE [LARGE SCALE GENOMIC DNA]</scope>
    <source>
        <strain evidence="4 5">GH-76</strain>
    </source>
</reference>
<name>A0ABR3FUJ3_9AGAR</name>
<dbReference type="Gene3D" id="3.40.630.30">
    <property type="match status" value="1"/>
</dbReference>
<dbReference type="PANTHER" id="PTHR13947:SF37">
    <property type="entry name" value="LD18367P"/>
    <property type="match status" value="1"/>
</dbReference>
<dbReference type="SUPFAM" id="SSF55729">
    <property type="entry name" value="Acyl-CoA N-acyltransferases (Nat)"/>
    <property type="match status" value="1"/>
</dbReference>
<protein>
    <recommendedName>
        <fullName evidence="3">N-acetyltransferase domain-containing protein</fullName>
    </recommendedName>
</protein>
<dbReference type="PROSITE" id="PS51186">
    <property type="entry name" value="GNAT"/>
    <property type="match status" value="1"/>
</dbReference>
<dbReference type="InterPro" id="IPR050769">
    <property type="entry name" value="NAT_camello-type"/>
</dbReference>
<keyword evidence="5" id="KW-1185">Reference proteome</keyword>
<keyword evidence="2" id="KW-0812">Transmembrane</keyword>
<comment type="caution">
    <text evidence="4">The sequence shown here is derived from an EMBL/GenBank/DDBJ whole genome shotgun (WGS) entry which is preliminary data.</text>
</comment>
<proteinExistence type="predicted"/>
<sequence>MSTTTADPIRIRTYRPEDFPEVKRLFYEGMAYGPETPAVHSARAVRKSPVSILAYLTSALSIWFIHRTKRIPPRLRILGTLFAGGSILSYLLWIFRTSRKMMVAYCDQCLREDLKDITKHYQLAPVQDGSGDYEPVGAGCFWVAERQSESKNRPEIVGCIGLDNSDGSSVGELRRLSVSRRERKSGIGSRLVQALTTFAQQKGLSSLRLTTSQFQPAALNLYLKRGWEITKTVNFEVDVFPVTFDMHTVEYTLQR</sequence>
<dbReference type="PANTHER" id="PTHR13947">
    <property type="entry name" value="GNAT FAMILY N-ACETYLTRANSFERASE"/>
    <property type="match status" value="1"/>
</dbReference>
<organism evidence="4 5">
    <name type="scientific">Marasmius crinis-equi</name>
    <dbReference type="NCBI Taxonomy" id="585013"/>
    <lineage>
        <taxon>Eukaryota</taxon>
        <taxon>Fungi</taxon>
        <taxon>Dikarya</taxon>
        <taxon>Basidiomycota</taxon>
        <taxon>Agaricomycotina</taxon>
        <taxon>Agaricomycetes</taxon>
        <taxon>Agaricomycetidae</taxon>
        <taxon>Agaricales</taxon>
        <taxon>Marasmiineae</taxon>
        <taxon>Marasmiaceae</taxon>
        <taxon>Marasmius</taxon>
    </lineage>
</organism>
<accession>A0ABR3FUJ3</accession>
<gene>
    <name evidence="4" type="ORF">V5O48_002986</name>
</gene>
<keyword evidence="2" id="KW-1133">Transmembrane helix</keyword>
<feature type="transmembrane region" description="Helical" evidence="2">
    <location>
        <begin position="48"/>
        <end position="65"/>
    </location>
</feature>
<dbReference type="InterPro" id="IPR016181">
    <property type="entry name" value="Acyl_CoA_acyltransferase"/>
</dbReference>
<evidence type="ECO:0000256" key="1">
    <source>
        <dbReference type="ARBA" id="ARBA00022679"/>
    </source>
</evidence>
<dbReference type="Pfam" id="PF00583">
    <property type="entry name" value="Acetyltransf_1"/>
    <property type="match status" value="1"/>
</dbReference>
<feature type="transmembrane region" description="Helical" evidence="2">
    <location>
        <begin position="77"/>
        <end position="95"/>
    </location>
</feature>
<feature type="domain" description="N-acetyltransferase" evidence="3">
    <location>
        <begin position="101"/>
        <end position="255"/>
    </location>
</feature>
<evidence type="ECO:0000313" key="4">
    <source>
        <dbReference type="EMBL" id="KAL0578991.1"/>
    </source>
</evidence>
<evidence type="ECO:0000259" key="3">
    <source>
        <dbReference type="PROSITE" id="PS51186"/>
    </source>
</evidence>
<dbReference type="EMBL" id="JBAHYK010000075">
    <property type="protein sequence ID" value="KAL0578991.1"/>
    <property type="molecule type" value="Genomic_DNA"/>
</dbReference>
<keyword evidence="1" id="KW-0808">Transferase</keyword>